<name>A0A0S3QW22_THET7</name>
<evidence type="ECO:0000256" key="5">
    <source>
        <dbReference type="ARBA" id="ARBA00018679"/>
    </source>
</evidence>
<evidence type="ECO:0000256" key="9">
    <source>
        <dbReference type="ARBA" id="ARBA00023239"/>
    </source>
</evidence>
<dbReference type="InterPro" id="IPR004450">
    <property type="entry name" value="Thr_synthase-like"/>
</dbReference>
<evidence type="ECO:0000256" key="7">
    <source>
        <dbReference type="ARBA" id="ARBA00022697"/>
    </source>
</evidence>
<dbReference type="OrthoDB" id="9778118at2"/>
<dbReference type="PANTHER" id="PTHR42690:SF1">
    <property type="entry name" value="THREONINE SYNTHASE-LIKE 2"/>
    <property type="match status" value="1"/>
</dbReference>
<dbReference type="SUPFAM" id="SSF53686">
    <property type="entry name" value="Tryptophan synthase beta subunit-like PLP-dependent enzymes"/>
    <property type="match status" value="1"/>
</dbReference>
<dbReference type="UniPathway" id="UPA00050">
    <property type="reaction ID" value="UER00065"/>
</dbReference>
<reference evidence="16" key="1">
    <citation type="journal article" date="2018" name="Science">
        <title>A primordial and reversible TCA cycle in a facultatively chemolithoautotrophic thermophile.</title>
        <authorList>
            <person name="Nunoura T."/>
            <person name="Chikaraishi Y."/>
            <person name="Izaki R."/>
            <person name="Suwa T."/>
            <person name="Sato T."/>
            <person name="Harada T."/>
            <person name="Mori K."/>
            <person name="Kato Y."/>
            <person name="Miyazaki M."/>
            <person name="Shimamura S."/>
            <person name="Yanagawa K."/>
            <person name="Shuto A."/>
            <person name="Ohkouchi N."/>
            <person name="Fujita N."/>
            <person name="Takaki Y."/>
            <person name="Atomi H."/>
            <person name="Takai K."/>
        </authorList>
    </citation>
    <scope>NUCLEOTIDE SEQUENCE [LARGE SCALE GENOMIC DNA]</scope>
    <source>
        <strain evidence="16">DSM 17441 / JCM 13301 / NBRC 103674 / ABI70S6</strain>
    </source>
</reference>
<dbReference type="EMBL" id="AP013035">
    <property type="protein sequence ID" value="BAT72523.1"/>
    <property type="molecule type" value="Genomic_DNA"/>
</dbReference>
<dbReference type="FunFam" id="3.90.1380.10:FF:000003">
    <property type="entry name" value="THR4p Threonine synthase"/>
    <property type="match status" value="1"/>
</dbReference>
<feature type="domain" description="Threonine synthase N-terminal" evidence="14">
    <location>
        <begin position="2"/>
        <end position="79"/>
    </location>
</feature>
<dbReference type="InterPro" id="IPR001926">
    <property type="entry name" value="TrpB-like_PALP"/>
</dbReference>
<dbReference type="PANTHER" id="PTHR42690">
    <property type="entry name" value="THREONINE SYNTHASE FAMILY MEMBER"/>
    <property type="match status" value="1"/>
</dbReference>
<evidence type="ECO:0000256" key="4">
    <source>
        <dbReference type="ARBA" id="ARBA00013028"/>
    </source>
</evidence>
<dbReference type="PROSITE" id="PS00165">
    <property type="entry name" value="DEHYDRATASE_SER_THR"/>
    <property type="match status" value="1"/>
</dbReference>
<dbReference type="InterPro" id="IPR036052">
    <property type="entry name" value="TrpB-like_PALP_sf"/>
</dbReference>
<evidence type="ECO:0000259" key="14">
    <source>
        <dbReference type="Pfam" id="PF14821"/>
    </source>
</evidence>
<keyword evidence="8 12" id="KW-0663">Pyridoxal phosphate</keyword>
<keyword evidence="7" id="KW-0791">Threonine biosynthesis</keyword>
<dbReference type="Pfam" id="PF00291">
    <property type="entry name" value="PALP"/>
    <property type="match status" value="1"/>
</dbReference>
<dbReference type="KEGG" id="ttk:TST_1739"/>
<dbReference type="Proteomes" id="UP000063234">
    <property type="component" value="Chromosome"/>
</dbReference>
<dbReference type="AlphaFoldDB" id="A0A0S3QW22"/>
<comment type="catalytic activity">
    <reaction evidence="10">
        <text>O-phospho-L-homoserine + H2O = L-threonine + phosphate</text>
        <dbReference type="Rhea" id="RHEA:10840"/>
        <dbReference type="ChEBI" id="CHEBI:15377"/>
        <dbReference type="ChEBI" id="CHEBI:43474"/>
        <dbReference type="ChEBI" id="CHEBI:57590"/>
        <dbReference type="ChEBI" id="CHEBI:57926"/>
        <dbReference type="EC" id="4.2.3.1"/>
    </reaction>
</comment>
<dbReference type="GO" id="GO:0030170">
    <property type="term" value="F:pyridoxal phosphate binding"/>
    <property type="evidence" value="ECO:0007669"/>
    <property type="project" value="InterPro"/>
</dbReference>
<dbReference type="CDD" id="cd01560">
    <property type="entry name" value="Thr-synth_2"/>
    <property type="match status" value="1"/>
</dbReference>
<keyword evidence="6" id="KW-0028">Amino-acid biosynthesis</keyword>
<dbReference type="NCBIfam" id="TIGR00260">
    <property type="entry name" value="thrC"/>
    <property type="match status" value="1"/>
</dbReference>
<dbReference type="Gene3D" id="3.40.50.1100">
    <property type="match status" value="2"/>
</dbReference>
<feature type="domain" description="Tryptophan synthase beta chain-like PALP" evidence="13">
    <location>
        <begin position="94"/>
        <end position="333"/>
    </location>
</feature>
<evidence type="ECO:0000256" key="6">
    <source>
        <dbReference type="ARBA" id="ARBA00022605"/>
    </source>
</evidence>
<dbReference type="PATRIC" id="fig|1298851.3.peg.1818"/>
<dbReference type="RefSeq" id="WP_068550687.1">
    <property type="nucleotide sequence ID" value="NZ_AP013035.1"/>
</dbReference>
<dbReference type="STRING" id="1298851.TST_1739"/>
<sequence>MKYFSTRGKVSGIGFSDAVLMGLATDGGLLLPEAIPKVDQKTLDKWRDLSYTDLACEVMSLFVDDIPRDDLKGLVERSYSTFFHPDVVPLVKKGKIYIMELFYGPTLAFKDVALQFLGNLFEYLLKKRNKKLNILGATSGDTGSAAIYGVKGKENMAIFILHPHNRVSPVQQMQMTTVTDPNVFNIAIEGTFDDCQYIVKSIFSDVEFKERYSLGAVNSINWARVLAQVVYYIWAALKFDKPIRVCVPTGNFGNIFAGFIAKRMTGLIDRLILATNENDILYRFVTRGDYSVGKVVPTISPSMDIQVASNFERYLYYLLDEDTEKVARAMEEFKNTGKLTFDGAQLAMVREDFLSGFATQEETLETIRTFYQETGYILDPHTAVGVKVAFELFDERYPTVCLATAHPAKFPEAVKRAIGKEPEKPEAIKALEGKERRYEVLPADVERVKEYITKHAI</sequence>
<comment type="cofactor">
    <cofactor evidence="1 12">
        <name>pyridoxal 5'-phosphate</name>
        <dbReference type="ChEBI" id="CHEBI:597326"/>
    </cofactor>
</comment>
<evidence type="ECO:0000313" key="16">
    <source>
        <dbReference type="Proteomes" id="UP000063234"/>
    </source>
</evidence>
<organism evidence="15 16">
    <name type="scientific">Thermosulfidibacter takaii (strain DSM 17441 / JCM 13301 / NBRC 103674 / ABI70S6)</name>
    <dbReference type="NCBI Taxonomy" id="1298851"/>
    <lineage>
        <taxon>Bacteria</taxon>
        <taxon>Pseudomonadati</taxon>
        <taxon>Thermosulfidibacterota</taxon>
        <taxon>Thermosulfidibacteria</taxon>
        <taxon>Thermosulfidibacterales</taxon>
        <taxon>Thermosulfidibacteraceae</taxon>
    </lineage>
</organism>
<dbReference type="Gene3D" id="3.90.1380.10">
    <property type="entry name" value="Threonine synthase, N-terminal domain"/>
    <property type="match status" value="1"/>
</dbReference>
<accession>A0A0S3QW22</accession>
<protein>
    <recommendedName>
        <fullName evidence="5 11">Threonine synthase</fullName>
        <ecNumber evidence="4 11">4.2.3.1</ecNumber>
    </recommendedName>
</protein>
<feature type="modified residue" description="N6-(pyridoxal phosphate)lysine" evidence="12">
    <location>
        <position position="110"/>
    </location>
</feature>
<evidence type="ECO:0000256" key="12">
    <source>
        <dbReference type="PIRSR" id="PIRSR604450-51"/>
    </source>
</evidence>
<dbReference type="InterPro" id="IPR051166">
    <property type="entry name" value="Threonine_Synthase"/>
</dbReference>
<dbReference type="Pfam" id="PF14821">
    <property type="entry name" value="Thr_synth_N"/>
    <property type="match status" value="1"/>
</dbReference>
<keyword evidence="9 15" id="KW-0456">Lyase</keyword>
<evidence type="ECO:0000256" key="3">
    <source>
        <dbReference type="ARBA" id="ARBA00005517"/>
    </source>
</evidence>
<dbReference type="GO" id="GO:0009088">
    <property type="term" value="P:threonine biosynthetic process"/>
    <property type="evidence" value="ECO:0007669"/>
    <property type="project" value="UniProtKB-UniRule"/>
</dbReference>
<evidence type="ECO:0000256" key="11">
    <source>
        <dbReference type="NCBIfam" id="TIGR00260"/>
    </source>
</evidence>
<proteinExistence type="inferred from homology"/>
<dbReference type="GO" id="GO:0004795">
    <property type="term" value="F:threonine synthase activity"/>
    <property type="evidence" value="ECO:0007669"/>
    <property type="project" value="UniProtKB-UniRule"/>
</dbReference>
<evidence type="ECO:0000256" key="10">
    <source>
        <dbReference type="ARBA" id="ARBA00049144"/>
    </source>
</evidence>
<comment type="similarity">
    <text evidence="3">Belongs to the threonine synthase family.</text>
</comment>
<dbReference type="EC" id="4.2.3.1" evidence="4 11"/>
<evidence type="ECO:0000259" key="13">
    <source>
        <dbReference type="Pfam" id="PF00291"/>
    </source>
</evidence>
<evidence type="ECO:0000313" key="15">
    <source>
        <dbReference type="EMBL" id="BAT72523.1"/>
    </source>
</evidence>
<dbReference type="InterPro" id="IPR029144">
    <property type="entry name" value="Thr_synth_N"/>
</dbReference>
<dbReference type="Pfam" id="PF24857">
    <property type="entry name" value="THR4_C"/>
    <property type="match status" value="1"/>
</dbReference>
<gene>
    <name evidence="15" type="primary">thrC</name>
    <name evidence="15" type="ORF">TST_1739</name>
</gene>
<evidence type="ECO:0000256" key="1">
    <source>
        <dbReference type="ARBA" id="ARBA00001933"/>
    </source>
</evidence>
<evidence type="ECO:0000256" key="8">
    <source>
        <dbReference type="ARBA" id="ARBA00022898"/>
    </source>
</evidence>
<evidence type="ECO:0000256" key="2">
    <source>
        <dbReference type="ARBA" id="ARBA00004979"/>
    </source>
</evidence>
<comment type="pathway">
    <text evidence="2">Amino-acid biosynthesis; L-threonine biosynthesis; L-threonine from L-aspartate: step 5/5.</text>
</comment>
<dbReference type="InterPro" id="IPR000634">
    <property type="entry name" value="Ser/Thr_deHydtase_PyrdxlP-BS"/>
</dbReference>
<keyword evidence="16" id="KW-1185">Reference proteome</keyword>
<dbReference type="InterPro" id="IPR037158">
    <property type="entry name" value="Thr_synth_N_sf"/>
</dbReference>